<sequence length="120" mass="13415">MLALIAQVNMAEVFGRDQIGDSVDMALETLPGDVLRFKVSYNMNKLNMSPTEPMKELQNAENVLKTKSGDAFVVTSFDHHLPSRKAMEGIRGKNENEEHREQELVGEQEPIPIIQEPPPG</sequence>
<evidence type="ECO:0000256" key="1">
    <source>
        <dbReference type="SAM" id="MobiDB-lite"/>
    </source>
</evidence>
<feature type="region of interest" description="Disordered" evidence="1">
    <location>
        <begin position="84"/>
        <end position="120"/>
    </location>
</feature>
<protein>
    <submittedName>
        <fullName evidence="2">Uncharacterized protein</fullName>
    </submittedName>
</protein>
<keyword evidence="3" id="KW-1185">Reference proteome</keyword>
<dbReference type="Proteomes" id="UP001318860">
    <property type="component" value="Unassembled WGS sequence"/>
</dbReference>
<evidence type="ECO:0000313" key="3">
    <source>
        <dbReference type="Proteomes" id="UP001318860"/>
    </source>
</evidence>
<comment type="caution">
    <text evidence="2">The sequence shown here is derived from an EMBL/GenBank/DDBJ whole genome shotgun (WGS) entry which is preliminary data.</text>
</comment>
<evidence type="ECO:0000313" key="2">
    <source>
        <dbReference type="EMBL" id="KAK6132862.1"/>
    </source>
</evidence>
<gene>
    <name evidence="2" type="ORF">DH2020_033393</name>
</gene>
<reference evidence="2 3" key="1">
    <citation type="journal article" date="2021" name="Comput. Struct. Biotechnol. J.">
        <title>De novo genome assembly of the potent medicinal plant Rehmannia glutinosa using nanopore technology.</title>
        <authorList>
            <person name="Ma L."/>
            <person name="Dong C."/>
            <person name="Song C."/>
            <person name="Wang X."/>
            <person name="Zheng X."/>
            <person name="Niu Y."/>
            <person name="Chen S."/>
            <person name="Feng W."/>
        </authorList>
    </citation>
    <scope>NUCLEOTIDE SEQUENCE [LARGE SCALE GENOMIC DNA]</scope>
    <source>
        <strain evidence="2">DH-2019</strain>
    </source>
</reference>
<feature type="compositionally biased region" description="Basic and acidic residues" evidence="1">
    <location>
        <begin position="84"/>
        <end position="103"/>
    </location>
</feature>
<name>A0ABR0VDA3_REHGL</name>
<organism evidence="2 3">
    <name type="scientific">Rehmannia glutinosa</name>
    <name type="common">Chinese foxglove</name>
    <dbReference type="NCBI Taxonomy" id="99300"/>
    <lineage>
        <taxon>Eukaryota</taxon>
        <taxon>Viridiplantae</taxon>
        <taxon>Streptophyta</taxon>
        <taxon>Embryophyta</taxon>
        <taxon>Tracheophyta</taxon>
        <taxon>Spermatophyta</taxon>
        <taxon>Magnoliopsida</taxon>
        <taxon>eudicotyledons</taxon>
        <taxon>Gunneridae</taxon>
        <taxon>Pentapetalae</taxon>
        <taxon>asterids</taxon>
        <taxon>lamiids</taxon>
        <taxon>Lamiales</taxon>
        <taxon>Orobanchaceae</taxon>
        <taxon>Rehmannieae</taxon>
        <taxon>Rehmannia</taxon>
    </lineage>
</organism>
<accession>A0ABR0VDA3</accession>
<proteinExistence type="predicted"/>
<dbReference type="EMBL" id="JABTTQ020001237">
    <property type="protein sequence ID" value="KAK6132862.1"/>
    <property type="molecule type" value="Genomic_DNA"/>
</dbReference>